<dbReference type="NCBIfam" id="TIGR01312">
    <property type="entry name" value="XylB"/>
    <property type="match status" value="1"/>
</dbReference>
<evidence type="ECO:0000256" key="2">
    <source>
        <dbReference type="ARBA" id="ARBA00022629"/>
    </source>
</evidence>
<feature type="domain" description="Carbohydrate kinase FGGY C-terminal" evidence="12">
    <location>
        <begin position="239"/>
        <end position="423"/>
    </location>
</feature>
<dbReference type="PROSITE" id="PS00445">
    <property type="entry name" value="FGGY_KINASES_2"/>
    <property type="match status" value="1"/>
</dbReference>
<evidence type="ECO:0000256" key="6">
    <source>
        <dbReference type="ARBA" id="ARBA00022840"/>
    </source>
</evidence>
<keyword evidence="2 8" id="KW-0859">Xylose metabolism</keyword>
<dbReference type="SUPFAM" id="SSF53067">
    <property type="entry name" value="Actin-like ATPase domain"/>
    <property type="match status" value="2"/>
</dbReference>
<comment type="function">
    <text evidence="8">Catalyzes the phosphorylation of D-xylulose to D-xylulose 5-phosphate.</text>
</comment>
<dbReference type="GO" id="GO:0042732">
    <property type="term" value="P:D-xylose metabolic process"/>
    <property type="evidence" value="ECO:0007669"/>
    <property type="project" value="UniProtKB-KW"/>
</dbReference>
<dbReference type="InterPro" id="IPR006000">
    <property type="entry name" value="Xylulokinase"/>
</dbReference>
<organism evidence="13 14">
    <name type="scientific">Microlunatus parietis</name>
    <dbReference type="NCBI Taxonomy" id="682979"/>
    <lineage>
        <taxon>Bacteria</taxon>
        <taxon>Bacillati</taxon>
        <taxon>Actinomycetota</taxon>
        <taxon>Actinomycetes</taxon>
        <taxon>Propionibacteriales</taxon>
        <taxon>Propionibacteriaceae</taxon>
        <taxon>Microlunatus</taxon>
    </lineage>
</organism>
<dbReference type="Gene3D" id="3.30.420.40">
    <property type="match status" value="2"/>
</dbReference>
<evidence type="ECO:0000313" key="14">
    <source>
        <dbReference type="Proteomes" id="UP000569914"/>
    </source>
</evidence>
<dbReference type="InterPro" id="IPR050406">
    <property type="entry name" value="FGGY_Carb_Kinase"/>
</dbReference>
<dbReference type="EMBL" id="JACCBU010000001">
    <property type="protein sequence ID" value="NYE69641.1"/>
    <property type="molecule type" value="Genomic_DNA"/>
</dbReference>
<evidence type="ECO:0000256" key="9">
    <source>
        <dbReference type="RuleBase" id="RU003733"/>
    </source>
</evidence>
<evidence type="ECO:0000259" key="11">
    <source>
        <dbReference type="Pfam" id="PF00370"/>
    </source>
</evidence>
<comment type="catalytic activity">
    <reaction evidence="8 10">
        <text>D-xylulose + ATP = D-xylulose 5-phosphate + ADP + H(+)</text>
        <dbReference type="Rhea" id="RHEA:10964"/>
        <dbReference type="ChEBI" id="CHEBI:15378"/>
        <dbReference type="ChEBI" id="CHEBI:17140"/>
        <dbReference type="ChEBI" id="CHEBI:30616"/>
        <dbReference type="ChEBI" id="CHEBI:57737"/>
        <dbReference type="ChEBI" id="CHEBI:456216"/>
        <dbReference type="EC" id="2.7.1.17"/>
    </reaction>
</comment>
<gene>
    <name evidence="8 10" type="primary">xylB</name>
    <name evidence="13" type="ORF">BKA15_000970</name>
</gene>
<keyword evidence="7 8" id="KW-0119">Carbohydrate metabolism</keyword>
<keyword evidence="5 8" id="KW-0418">Kinase</keyword>
<name>A0A7Y9I3M5_9ACTN</name>
<comment type="similarity">
    <text evidence="1 8 9">Belongs to the FGGY kinase family.</text>
</comment>
<keyword evidence="6 8" id="KW-0067">ATP-binding</keyword>
<dbReference type="PANTHER" id="PTHR43095:SF5">
    <property type="entry name" value="XYLULOSE KINASE"/>
    <property type="match status" value="1"/>
</dbReference>
<dbReference type="RefSeq" id="WP_179748547.1">
    <property type="nucleotide sequence ID" value="NZ_JACCBU010000001.1"/>
</dbReference>
<keyword evidence="3 8" id="KW-0808">Transferase</keyword>
<evidence type="ECO:0000256" key="4">
    <source>
        <dbReference type="ARBA" id="ARBA00022741"/>
    </source>
</evidence>
<feature type="binding site" evidence="8">
    <location>
        <begin position="71"/>
        <end position="72"/>
    </location>
    <ligand>
        <name>substrate</name>
    </ligand>
</feature>
<evidence type="ECO:0000313" key="13">
    <source>
        <dbReference type="EMBL" id="NYE69641.1"/>
    </source>
</evidence>
<feature type="site" description="Important for activity" evidence="8">
    <location>
        <position position="8"/>
    </location>
</feature>
<protein>
    <recommendedName>
        <fullName evidence="8 10">Xylulose kinase</fullName>
        <shortName evidence="8 10">Xylulokinase</shortName>
        <ecNumber evidence="8 10">2.7.1.17</ecNumber>
    </recommendedName>
</protein>
<feature type="domain" description="Carbohydrate kinase FGGY N-terminal" evidence="11">
    <location>
        <begin position="4"/>
        <end position="230"/>
    </location>
</feature>
<dbReference type="InterPro" id="IPR018483">
    <property type="entry name" value="Carb_kinase_FGGY_CS"/>
</dbReference>
<feature type="active site" description="Proton acceptor" evidence="8">
    <location>
        <position position="224"/>
    </location>
</feature>
<evidence type="ECO:0000256" key="5">
    <source>
        <dbReference type="ARBA" id="ARBA00022777"/>
    </source>
</evidence>
<keyword evidence="14" id="KW-1185">Reference proteome</keyword>
<evidence type="ECO:0000256" key="3">
    <source>
        <dbReference type="ARBA" id="ARBA00022679"/>
    </source>
</evidence>
<evidence type="ECO:0000256" key="1">
    <source>
        <dbReference type="ARBA" id="ARBA00009156"/>
    </source>
</evidence>
<dbReference type="GO" id="GO:0005524">
    <property type="term" value="F:ATP binding"/>
    <property type="evidence" value="ECO:0007669"/>
    <property type="project" value="UniProtKB-UniRule"/>
</dbReference>
<accession>A0A7Y9I3M5</accession>
<proteinExistence type="inferred from homology"/>
<evidence type="ECO:0000256" key="8">
    <source>
        <dbReference type="HAMAP-Rule" id="MF_02220"/>
    </source>
</evidence>
<dbReference type="PIRSF" id="PIRSF000538">
    <property type="entry name" value="GlpK"/>
    <property type="match status" value="1"/>
</dbReference>
<dbReference type="PROSITE" id="PS00933">
    <property type="entry name" value="FGGY_KINASES_1"/>
    <property type="match status" value="1"/>
</dbReference>
<dbReference type="PANTHER" id="PTHR43095">
    <property type="entry name" value="SUGAR KINASE"/>
    <property type="match status" value="1"/>
</dbReference>
<evidence type="ECO:0000256" key="10">
    <source>
        <dbReference type="RuleBase" id="RU364073"/>
    </source>
</evidence>
<dbReference type="Pfam" id="PF00370">
    <property type="entry name" value="FGGY_N"/>
    <property type="match status" value="1"/>
</dbReference>
<dbReference type="InterPro" id="IPR018485">
    <property type="entry name" value="FGGY_C"/>
</dbReference>
<dbReference type="GO" id="GO:0005998">
    <property type="term" value="P:xylulose catabolic process"/>
    <property type="evidence" value="ECO:0007669"/>
    <property type="project" value="UniProtKB-UniRule"/>
</dbReference>
<dbReference type="Pfam" id="PF02782">
    <property type="entry name" value="FGGY_C"/>
    <property type="match status" value="1"/>
</dbReference>
<dbReference type="HAMAP" id="MF_02220">
    <property type="entry name" value="XylB"/>
    <property type="match status" value="1"/>
</dbReference>
<sequence length="468" mass="49217">MRLVAGVDSSTQSVKIVVCDAETGEIVRTSRAPHPDGTEVSAQAWLDAYRTATADPSLLEGVEAISVAGQQHGMVTLDEDGELVRDALLWNDNRSGGDAVDLIKELGGAAAWAEATGSVPVASMTVSKVRWLARNEPDHAARTQSVVLPHDWLTWQLGDRSFAPVTDRGDASGTLYFDATSNEYRQDLVRLALGRELELPRVAGPNEVVGETPWGAVIAPGTGDNMAAALGLGLRPGEAVVSLGTSGTAYVQSDRQTHEVTGTVSGFADASGAYLPLVCTLNGARNLVATAELLGVDLAEFDKLAQSAPPGSEGVSYLPYLEGERTPPLPEATGQLLGLTLKNLTPANLARATVEGVLWSLAYGIEVLRREAGDIGRITLTGGAAQSAAVRAIAPAVFGLPIAFTEPFESVAVGAARQAAWALTGELPDWKVPVLGQHEPDEHEVKAAGELGERYLDLLHRNFPQTTA</sequence>
<evidence type="ECO:0000259" key="12">
    <source>
        <dbReference type="Pfam" id="PF02782"/>
    </source>
</evidence>
<comment type="caution">
    <text evidence="13">The sequence shown here is derived from an EMBL/GenBank/DDBJ whole genome shotgun (WGS) entry which is preliminary data.</text>
</comment>
<reference evidence="13 14" key="1">
    <citation type="submission" date="2020-07" db="EMBL/GenBank/DDBJ databases">
        <title>Sequencing the genomes of 1000 actinobacteria strains.</title>
        <authorList>
            <person name="Klenk H.-P."/>
        </authorList>
    </citation>
    <scope>NUCLEOTIDE SEQUENCE [LARGE SCALE GENOMIC DNA]</scope>
    <source>
        <strain evidence="13 14">DSM 22083</strain>
    </source>
</reference>
<dbReference type="CDD" id="cd07809">
    <property type="entry name" value="ASKHA_NBD_FGGY_BaXK-like"/>
    <property type="match status" value="1"/>
</dbReference>
<dbReference type="EC" id="2.7.1.17" evidence="8 10"/>
<dbReference type="AlphaFoldDB" id="A0A7Y9I3M5"/>
<dbReference type="InterPro" id="IPR000577">
    <property type="entry name" value="Carb_kinase_FGGY"/>
</dbReference>
<dbReference type="GO" id="GO:0004856">
    <property type="term" value="F:D-xylulokinase activity"/>
    <property type="evidence" value="ECO:0007669"/>
    <property type="project" value="UniProtKB-UniRule"/>
</dbReference>
<dbReference type="Proteomes" id="UP000569914">
    <property type="component" value="Unassembled WGS sequence"/>
</dbReference>
<evidence type="ECO:0000256" key="7">
    <source>
        <dbReference type="ARBA" id="ARBA00023277"/>
    </source>
</evidence>
<dbReference type="InterPro" id="IPR018484">
    <property type="entry name" value="FGGY_N"/>
</dbReference>
<dbReference type="InterPro" id="IPR043129">
    <property type="entry name" value="ATPase_NBD"/>
</dbReference>
<keyword evidence="4 8" id="KW-0547">Nucleotide-binding</keyword>